<dbReference type="WBParaSite" id="nRc.2.0.1.t20474-RA">
    <property type="protein sequence ID" value="nRc.2.0.1.t20474-RA"/>
    <property type="gene ID" value="nRc.2.0.1.g20474"/>
</dbReference>
<name>A0A915J2Y4_ROMCU</name>
<proteinExistence type="predicted"/>
<keyword evidence="1" id="KW-1185">Reference proteome</keyword>
<dbReference type="AlphaFoldDB" id="A0A915J2Y4"/>
<protein>
    <submittedName>
        <fullName evidence="2">Transposase</fullName>
    </submittedName>
</protein>
<dbReference type="Proteomes" id="UP000887565">
    <property type="component" value="Unplaced"/>
</dbReference>
<organism evidence="1 2">
    <name type="scientific">Romanomermis culicivorax</name>
    <name type="common">Nematode worm</name>
    <dbReference type="NCBI Taxonomy" id="13658"/>
    <lineage>
        <taxon>Eukaryota</taxon>
        <taxon>Metazoa</taxon>
        <taxon>Ecdysozoa</taxon>
        <taxon>Nematoda</taxon>
        <taxon>Enoplea</taxon>
        <taxon>Dorylaimia</taxon>
        <taxon>Mermithida</taxon>
        <taxon>Mermithoidea</taxon>
        <taxon>Mermithidae</taxon>
        <taxon>Romanomermis</taxon>
    </lineage>
</organism>
<reference evidence="2" key="1">
    <citation type="submission" date="2022-11" db="UniProtKB">
        <authorList>
            <consortium name="WormBaseParasite"/>
        </authorList>
    </citation>
    <scope>IDENTIFICATION</scope>
</reference>
<sequence>MNNYVTRGCSLASELLNLKNNNRLCKTRKYNWRYDWTLEYAYGYLVRALRHLLMEWASWKRNKDARKEGDRLAALVKFFNGFHPIL</sequence>
<evidence type="ECO:0000313" key="1">
    <source>
        <dbReference type="Proteomes" id="UP000887565"/>
    </source>
</evidence>
<accession>A0A915J2Y4</accession>
<evidence type="ECO:0000313" key="2">
    <source>
        <dbReference type="WBParaSite" id="nRc.2.0.1.t20474-RA"/>
    </source>
</evidence>